<gene>
    <name evidence="2" type="ORF">AFUS01_LOCUS20542</name>
</gene>
<evidence type="ECO:0000313" key="2">
    <source>
        <dbReference type="EMBL" id="CAG7731996.1"/>
    </source>
</evidence>
<feature type="region of interest" description="Disordered" evidence="1">
    <location>
        <begin position="1"/>
        <end position="24"/>
    </location>
</feature>
<reference evidence="2" key="1">
    <citation type="submission" date="2021-06" db="EMBL/GenBank/DDBJ databases">
        <authorList>
            <person name="Hodson N. C."/>
            <person name="Mongue J. A."/>
            <person name="Jaron S. K."/>
        </authorList>
    </citation>
    <scope>NUCLEOTIDE SEQUENCE</scope>
</reference>
<dbReference type="EMBL" id="CAJVCH010222861">
    <property type="protein sequence ID" value="CAG7731996.1"/>
    <property type="molecule type" value="Genomic_DNA"/>
</dbReference>
<accession>A0A8J2KUM9</accession>
<protein>
    <submittedName>
        <fullName evidence="2">Uncharacterized protein</fullName>
    </submittedName>
</protein>
<evidence type="ECO:0000313" key="3">
    <source>
        <dbReference type="Proteomes" id="UP000708208"/>
    </source>
</evidence>
<proteinExistence type="predicted"/>
<dbReference type="PROSITE" id="PS50096">
    <property type="entry name" value="IQ"/>
    <property type="match status" value="1"/>
</dbReference>
<feature type="region of interest" description="Disordered" evidence="1">
    <location>
        <begin position="83"/>
        <end position="112"/>
    </location>
</feature>
<dbReference type="OrthoDB" id="6350321at2759"/>
<sequence>MPESLCCPHQKPETPECDYASPDGDYQEKYHEATRIQCHVRGHLTRERIEDFRLNSQHEIPSKNRNPALVFLNANKSIIDPGSSSCSAEKAEVPHPRPVFSFDDHNSQRRFL</sequence>
<comment type="caution">
    <text evidence="2">The sequence shown here is derived from an EMBL/GenBank/DDBJ whole genome shotgun (WGS) entry which is preliminary data.</text>
</comment>
<evidence type="ECO:0000256" key="1">
    <source>
        <dbReference type="SAM" id="MobiDB-lite"/>
    </source>
</evidence>
<feature type="compositionally biased region" description="Basic and acidic residues" evidence="1">
    <location>
        <begin position="102"/>
        <end position="112"/>
    </location>
</feature>
<name>A0A8J2KUM9_9HEXA</name>
<organism evidence="2 3">
    <name type="scientific">Allacma fusca</name>
    <dbReference type="NCBI Taxonomy" id="39272"/>
    <lineage>
        <taxon>Eukaryota</taxon>
        <taxon>Metazoa</taxon>
        <taxon>Ecdysozoa</taxon>
        <taxon>Arthropoda</taxon>
        <taxon>Hexapoda</taxon>
        <taxon>Collembola</taxon>
        <taxon>Symphypleona</taxon>
        <taxon>Sminthuridae</taxon>
        <taxon>Allacma</taxon>
    </lineage>
</organism>
<keyword evidence="3" id="KW-1185">Reference proteome</keyword>
<dbReference type="Proteomes" id="UP000708208">
    <property type="component" value="Unassembled WGS sequence"/>
</dbReference>
<dbReference type="AlphaFoldDB" id="A0A8J2KUM9"/>